<dbReference type="InterPro" id="IPR006301">
    <property type="entry name" value="FlhA"/>
</dbReference>
<evidence type="ECO:0000256" key="2">
    <source>
        <dbReference type="ARBA" id="ARBA00008835"/>
    </source>
</evidence>
<evidence type="ECO:0000256" key="8">
    <source>
        <dbReference type="SAM" id="Coils"/>
    </source>
</evidence>
<keyword evidence="9" id="KW-0969">Cilium</keyword>
<dbReference type="PANTHER" id="PTHR30161:SF1">
    <property type="entry name" value="FLAGELLAR BIOSYNTHESIS PROTEIN FLHA-RELATED"/>
    <property type="match status" value="1"/>
</dbReference>
<dbReference type="PIRSF" id="PIRSF005419">
    <property type="entry name" value="FlhA"/>
    <property type="match status" value="1"/>
</dbReference>
<dbReference type="STRING" id="89784.SAMN04489725_10465"/>
<dbReference type="GO" id="GO:0044780">
    <property type="term" value="P:bacterial-type flagellum assembly"/>
    <property type="evidence" value="ECO:0007669"/>
    <property type="project" value="InterPro"/>
</dbReference>
<dbReference type="Pfam" id="PF00771">
    <property type="entry name" value="FHIPEP"/>
    <property type="match status" value="1"/>
</dbReference>
<dbReference type="GO" id="GO:0005886">
    <property type="term" value="C:plasma membrane"/>
    <property type="evidence" value="ECO:0007669"/>
    <property type="project" value="UniProtKB-SubCell"/>
</dbReference>
<keyword evidence="7" id="KW-0813">Transport</keyword>
<keyword evidence="6 7" id="KW-0472">Membrane</keyword>
<dbReference type="PANTHER" id="PTHR30161">
    <property type="entry name" value="FLAGELLAR EXPORT PROTEIN, MEMBRANE FLHA SUBUNIT-RELATED"/>
    <property type="match status" value="1"/>
</dbReference>
<feature type="transmembrane region" description="Helical" evidence="7">
    <location>
        <begin position="10"/>
        <end position="28"/>
    </location>
</feature>
<keyword evidence="4 7" id="KW-0812">Transmembrane</keyword>
<dbReference type="RefSeq" id="WP_074692276.1">
    <property type="nucleotide sequence ID" value="NZ_FNOJ01000004.1"/>
</dbReference>
<feature type="transmembrane region" description="Helical" evidence="7">
    <location>
        <begin position="192"/>
        <end position="213"/>
    </location>
</feature>
<keyword evidence="7" id="KW-0653">Protein transport</keyword>
<dbReference type="NCBIfam" id="TIGR01398">
    <property type="entry name" value="FlhA"/>
    <property type="match status" value="1"/>
</dbReference>
<dbReference type="AlphaFoldDB" id="A0A1H2SH71"/>
<dbReference type="InterPro" id="IPR042194">
    <property type="entry name" value="FHIPEP_1"/>
</dbReference>
<evidence type="ECO:0000313" key="10">
    <source>
        <dbReference type="Proteomes" id="UP000182589"/>
    </source>
</evidence>
<keyword evidence="8" id="KW-0175">Coiled coil</keyword>
<dbReference type="Gene3D" id="3.40.30.60">
    <property type="entry name" value="FHIPEP family, domain 1"/>
    <property type="match status" value="1"/>
</dbReference>
<comment type="similarity">
    <text evidence="2 7">Belongs to the FHIPEP (flagella/HR/invasion proteins export pore) family.</text>
</comment>
<dbReference type="GO" id="GO:0009306">
    <property type="term" value="P:protein secretion"/>
    <property type="evidence" value="ECO:0007669"/>
    <property type="project" value="InterPro"/>
</dbReference>
<evidence type="ECO:0000256" key="7">
    <source>
        <dbReference type="RuleBase" id="RU364093"/>
    </source>
</evidence>
<dbReference type="InterPro" id="IPR042196">
    <property type="entry name" value="FHIPEP_4"/>
</dbReference>
<evidence type="ECO:0000256" key="4">
    <source>
        <dbReference type="ARBA" id="ARBA00022692"/>
    </source>
</evidence>
<keyword evidence="7" id="KW-1006">Bacterial flagellum protein export</keyword>
<evidence type="ECO:0000313" key="9">
    <source>
        <dbReference type="EMBL" id="SDW30976.1"/>
    </source>
</evidence>
<keyword evidence="5 7" id="KW-1133">Transmembrane helix</keyword>
<keyword evidence="9" id="KW-0282">Flagellum</keyword>
<feature type="transmembrane region" description="Helical" evidence="7">
    <location>
        <begin position="105"/>
        <end position="124"/>
    </location>
</feature>
<keyword evidence="10" id="KW-1185">Reference proteome</keyword>
<feature type="coiled-coil region" evidence="8">
    <location>
        <begin position="307"/>
        <end position="334"/>
    </location>
</feature>
<evidence type="ECO:0000256" key="3">
    <source>
        <dbReference type="ARBA" id="ARBA00022475"/>
    </source>
</evidence>
<dbReference type="InterPro" id="IPR001712">
    <property type="entry name" value="T3SS_FHIPEP"/>
</dbReference>
<dbReference type="InterPro" id="IPR042193">
    <property type="entry name" value="FHIPEP_3"/>
</dbReference>
<comment type="subcellular location">
    <subcellularLocation>
        <location evidence="1 7">Cell membrane</location>
        <topology evidence="1 7">Multi-pass membrane protein</topology>
    </subcellularLocation>
</comment>
<proteinExistence type="inferred from homology"/>
<feature type="transmembrane region" description="Helical" evidence="7">
    <location>
        <begin position="233"/>
        <end position="255"/>
    </location>
</feature>
<keyword evidence="3 7" id="KW-1003">Cell membrane</keyword>
<accession>A0A1H2SH71</accession>
<comment type="function">
    <text evidence="7">Required for formation of the rod structure of the flagellar apparatus. Together with FliI and FliH, may constitute the export apparatus of flagellin.</text>
</comment>
<dbReference type="Gene3D" id="3.40.50.12790">
    <property type="entry name" value="FHIPEP family, domain 4"/>
    <property type="match status" value="1"/>
</dbReference>
<protein>
    <recommendedName>
        <fullName evidence="7">Flagellar biosynthesis protein FlhA</fullName>
    </recommendedName>
</protein>
<organism evidence="9 10">
    <name type="scientific">Alicyclobacillus hesperidum</name>
    <dbReference type="NCBI Taxonomy" id="89784"/>
    <lineage>
        <taxon>Bacteria</taxon>
        <taxon>Bacillati</taxon>
        <taxon>Bacillota</taxon>
        <taxon>Bacilli</taxon>
        <taxon>Bacillales</taxon>
        <taxon>Alicyclobacillaceae</taxon>
        <taxon>Alicyclobacillus</taxon>
    </lineage>
</organism>
<evidence type="ECO:0000256" key="5">
    <source>
        <dbReference type="ARBA" id="ARBA00022989"/>
    </source>
</evidence>
<dbReference type="Proteomes" id="UP000182589">
    <property type="component" value="Unassembled WGS sequence"/>
</dbReference>
<gene>
    <name evidence="7" type="primary">flhA</name>
    <name evidence="9" type="ORF">SAMN04489725_10465</name>
</gene>
<sequence>MAKWVKRTDLIVMIFVLFMIVMIVIPVPKPLLDVLIILNIFLSMTILLVAMSAKEPLEFSVFPSMLLITTLYRLSLNISTTRLILGQGDAGSVINTFGNFVIGQNPIVGFIVFLIIIIVQFIVITRGAERVAEVAARFTLDAMPGKQIAIDADLNAGLINEQEARQRRQNIEREADFYGAMDGASKFVKGDAIASILIVAINIVAGFIIAVAMKHEPFTSALHTYTMLSVGDGLVSQIPALLLSTATGLMVSRAVSDGNMGDDVVRQVFGYSRALYIVSAAILLLGIVTPIGILPVLPISAGATLMARRLQANRRRVEAKEKEAKARAERAETKKPENVYQLLTVEPVEFEFGYGIIPLVDAKQGGDLMERVVMIRRQLAIELGMVLPMIRMRDNVQLKPTQYVIKLKGVQVAEGEILIGHWLALSPGLDNPNVQGIPTKDPTFGLPALWVNGQMKIQAEASGYTVVDAPSVIATHLTEVLRKHAHELLGRQETKALLDHLKTNYAAVVDDVYPSTLSLGQIQNVLSNLLEEGVSIRDLVTILETLADAGRQTQDIDVLTERVRQALGRQICHQFVAPNEPLTVLTLAADVEGEIQQALVDHGGGTFIGMEPTRSQMVFRKIQEEMTRLQSMGKSPILVVHPRLRLPFRRWISRYIPDLPVLSFSELDPSVQIQSGGVVNLT</sequence>
<keyword evidence="7" id="KW-1005">Bacterial flagellum biogenesis</keyword>
<feature type="transmembrane region" description="Helical" evidence="7">
    <location>
        <begin position="275"/>
        <end position="297"/>
    </location>
</feature>
<dbReference type="Gene3D" id="1.10.8.540">
    <property type="entry name" value="FHIPEP family, domain 3"/>
    <property type="match status" value="1"/>
</dbReference>
<evidence type="ECO:0000256" key="1">
    <source>
        <dbReference type="ARBA" id="ARBA00004651"/>
    </source>
</evidence>
<evidence type="ECO:0000256" key="6">
    <source>
        <dbReference type="ARBA" id="ARBA00023136"/>
    </source>
</evidence>
<reference evidence="10" key="1">
    <citation type="submission" date="2016-10" db="EMBL/GenBank/DDBJ databases">
        <authorList>
            <person name="Varghese N."/>
        </authorList>
    </citation>
    <scope>NUCLEOTIDE SEQUENCE [LARGE SCALE GENOMIC DNA]</scope>
    <source>
        <strain evidence="10">DSM 12489</strain>
    </source>
</reference>
<comment type="caution">
    <text evidence="7">Lacks conserved residue(s) required for the propagation of feature annotation.</text>
</comment>
<name>A0A1H2SH71_9BACL</name>
<keyword evidence="9" id="KW-0966">Cell projection</keyword>
<dbReference type="EMBL" id="FNOJ01000004">
    <property type="protein sequence ID" value="SDW30976.1"/>
    <property type="molecule type" value="Genomic_DNA"/>
</dbReference>
<dbReference type="PRINTS" id="PR00949">
    <property type="entry name" value="TYPE3IMAPROT"/>
</dbReference>
<feature type="transmembrane region" description="Helical" evidence="7">
    <location>
        <begin position="34"/>
        <end position="53"/>
    </location>
</feature>